<name>A0AAW8TF48_9ENTE</name>
<dbReference type="PROSITE" id="PS50104">
    <property type="entry name" value="TIR"/>
    <property type="match status" value="1"/>
</dbReference>
<dbReference type="InterPro" id="IPR035897">
    <property type="entry name" value="Toll_tir_struct_dom_sf"/>
</dbReference>
<evidence type="ECO:0000313" key="3">
    <source>
        <dbReference type="Proteomes" id="UP001254770"/>
    </source>
</evidence>
<dbReference type="Gene3D" id="3.40.50.10140">
    <property type="entry name" value="Toll/interleukin-1 receptor homology (TIR) domain"/>
    <property type="match status" value="1"/>
</dbReference>
<dbReference type="RefSeq" id="WP_089541879.1">
    <property type="nucleotide sequence ID" value="NZ_JARPXL010000058.1"/>
</dbReference>
<sequence>MIITDSFLKKESQIREITNFSKSLIFKSNQLIKNESYDVFISHSFLDKSLILTLVQLFNECGYSVYVDWIDDKTLDRSNVTKETAEIVRSRVSQSKSLAYIETKNITNSKWCPWELGIADGMLNGRAAILPILSDDNKFKGQEYLGIYPYIDYEKTKENKKNEFWVNDPNKPGAYVVLREWLKGNDPVDH</sequence>
<feature type="domain" description="TIR" evidence="1">
    <location>
        <begin position="35"/>
        <end position="172"/>
    </location>
</feature>
<protein>
    <submittedName>
        <fullName evidence="2">TIR domain-containing protein</fullName>
    </submittedName>
</protein>
<accession>A0AAW8TF48</accession>
<dbReference type="InterPro" id="IPR000157">
    <property type="entry name" value="TIR_dom"/>
</dbReference>
<proteinExistence type="predicted"/>
<evidence type="ECO:0000313" key="2">
    <source>
        <dbReference type="EMBL" id="MDT2546879.1"/>
    </source>
</evidence>
<dbReference type="Pfam" id="PF13676">
    <property type="entry name" value="TIR_2"/>
    <property type="match status" value="1"/>
</dbReference>
<comment type="caution">
    <text evidence="2">The sequence shown here is derived from an EMBL/GenBank/DDBJ whole genome shotgun (WGS) entry which is preliminary data.</text>
</comment>
<reference evidence="2" key="1">
    <citation type="submission" date="2023-03" db="EMBL/GenBank/DDBJ databases">
        <authorList>
            <person name="Shen W."/>
            <person name="Cai J."/>
        </authorList>
    </citation>
    <scope>NUCLEOTIDE SEQUENCE</scope>
    <source>
        <strain evidence="2">Y15</strain>
    </source>
</reference>
<gene>
    <name evidence="2" type="ORF">P7D69_21350</name>
</gene>
<organism evidence="2 3">
    <name type="scientific">Enterococcus raffinosus</name>
    <dbReference type="NCBI Taxonomy" id="71452"/>
    <lineage>
        <taxon>Bacteria</taxon>
        <taxon>Bacillati</taxon>
        <taxon>Bacillota</taxon>
        <taxon>Bacilli</taxon>
        <taxon>Lactobacillales</taxon>
        <taxon>Enterococcaceae</taxon>
        <taxon>Enterococcus</taxon>
    </lineage>
</organism>
<dbReference type="Proteomes" id="UP001254770">
    <property type="component" value="Unassembled WGS sequence"/>
</dbReference>
<evidence type="ECO:0000259" key="1">
    <source>
        <dbReference type="PROSITE" id="PS50104"/>
    </source>
</evidence>
<dbReference type="EMBL" id="JARPXL010000058">
    <property type="protein sequence ID" value="MDT2546879.1"/>
    <property type="molecule type" value="Genomic_DNA"/>
</dbReference>
<dbReference type="SUPFAM" id="SSF52200">
    <property type="entry name" value="Toll/Interleukin receptor TIR domain"/>
    <property type="match status" value="1"/>
</dbReference>
<dbReference type="GO" id="GO:0007165">
    <property type="term" value="P:signal transduction"/>
    <property type="evidence" value="ECO:0007669"/>
    <property type="project" value="InterPro"/>
</dbReference>
<dbReference type="AlphaFoldDB" id="A0AAW8TF48"/>